<accession>Q5ZXX2</accession>
<feature type="domain" description="Threonyl/alanyl tRNA synthetase SAD" evidence="4">
    <location>
        <begin position="207"/>
        <end position="249"/>
    </location>
</feature>
<dbReference type="SMART" id="SM00863">
    <property type="entry name" value="tRNA_SAD"/>
    <property type="match status" value="1"/>
</dbReference>
<evidence type="ECO:0000256" key="1">
    <source>
        <dbReference type="ARBA" id="ARBA00001947"/>
    </source>
</evidence>
<keyword evidence="6" id="KW-1185">Reference proteome</keyword>
<dbReference type="Proteomes" id="UP000000609">
    <property type="component" value="Chromosome"/>
</dbReference>
<dbReference type="OrthoDB" id="9812949at2"/>
<organism evidence="5 6">
    <name type="scientific">Legionella pneumophila subsp. pneumophila (strain Philadelphia 1 / ATCC 33152 / DSM 7513)</name>
    <dbReference type="NCBI Taxonomy" id="272624"/>
    <lineage>
        <taxon>Bacteria</taxon>
        <taxon>Pseudomonadati</taxon>
        <taxon>Pseudomonadota</taxon>
        <taxon>Gammaproteobacteria</taxon>
        <taxon>Legionellales</taxon>
        <taxon>Legionellaceae</taxon>
        <taxon>Legionella</taxon>
    </lineage>
</organism>
<dbReference type="PATRIC" id="fig|272624.6.peg.624"/>
<dbReference type="STRING" id="272624.lpg0609"/>
<dbReference type="InterPro" id="IPR009000">
    <property type="entry name" value="Transl_B-barrel_sf"/>
</dbReference>
<keyword evidence="2" id="KW-0479">Metal-binding</keyword>
<dbReference type="KEGG" id="lpn:lpg0609"/>
<dbReference type="InterPro" id="IPR012947">
    <property type="entry name" value="tRNA_SAD"/>
</dbReference>
<dbReference type="GO" id="GO:0046872">
    <property type="term" value="F:metal ion binding"/>
    <property type="evidence" value="ECO:0007669"/>
    <property type="project" value="UniProtKB-KW"/>
</dbReference>
<dbReference type="Gene3D" id="2.40.30.130">
    <property type="match status" value="1"/>
</dbReference>
<dbReference type="InterPro" id="IPR051335">
    <property type="entry name" value="Alanyl-tRNA_Editing_Enzymes"/>
</dbReference>
<proteinExistence type="predicted"/>
<dbReference type="PANTHER" id="PTHR43462">
    <property type="entry name" value="ALANYL-TRNA EDITING PROTEIN"/>
    <property type="match status" value="1"/>
</dbReference>
<dbReference type="EMBL" id="AE017354">
    <property type="protein sequence ID" value="AAU26698.1"/>
    <property type="molecule type" value="Genomic_DNA"/>
</dbReference>
<name>Q5ZXX2_LEGPH</name>
<dbReference type="PANTHER" id="PTHR43462:SF1">
    <property type="entry name" value="ALANYL-TRNA EDITING PROTEIN AARSD1"/>
    <property type="match status" value="1"/>
</dbReference>
<reference evidence="5 6" key="1">
    <citation type="journal article" date="2004" name="Science">
        <title>The genomic sequence of the accidental pathogen Legionella pneumophila.</title>
        <authorList>
            <person name="Chien M."/>
            <person name="Morozova I."/>
            <person name="Shi S."/>
            <person name="Sheng H."/>
            <person name="Chen J."/>
            <person name="Gomez S.M."/>
            <person name="Asamani G."/>
            <person name="Hill K."/>
            <person name="Nuara J."/>
            <person name="Feder M."/>
            <person name="Rineer J."/>
            <person name="Greenberg J.J."/>
            <person name="Steshenko V."/>
            <person name="Park S.H."/>
            <person name="Zhao B."/>
            <person name="Teplitskaya E."/>
            <person name="Edwards J.R."/>
            <person name="Pampou S."/>
            <person name="Georghiou A."/>
            <person name="Chou I.C."/>
            <person name="Iannuccilli W."/>
            <person name="Ulz M.E."/>
            <person name="Kim D.H."/>
            <person name="Geringer-Sameth A."/>
            <person name="Goldsberry C."/>
            <person name="Morozov P."/>
            <person name="Fischer S.G."/>
            <person name="Segal G."/>
            <person name="Qu X."/>
            <person name="Rzhetsky A."/>
            <person name="Zhang P."/>
            <person name="Cayanis E."/>
            <person name="De Jong P.J."/>
            <person name="Ju J."/>
            <person name="Kalachikov S."/>
            <person name="Shuman H.A."/>
            <person name="Russo J.J."/>
        </authorList>
    </citation>
    <scope>NUCLEOTIDE SEQUENCE [LARGE SCALE GENOMIC DNA]</scope>
    <source>
        <strain evidence="6">Philadelphia 1 / ATCC 33152 / DSM 7513</strain>
    </source>
</reference>
<dbReference type="Pfam" id="PF07973">
    <property type="entry name" value="tRNA_SAD"/>
    <property type="match status" value="1"/>
</dbReference>
<dbReference type="GO" id="GO:0004812">
    <property type="term" value="F:aminoacyl-tRNA ligase activity"/>
    <property type="evidence" value="ECO:0007669"/>
    <property type="project" value="UniProtKB-KW"/>
</dbReference>
<dbReference type="SUPFAM" id="SSF55186">
    <property type="entry name" value="ThrRS/AlaRS common domain"/>
    <property type="match status" value="1"/>
</dbReference>
<evidence type="ECO:0000256" key="3">
    <source>
        <dbReference type="ARBA" id="ARBA00022833"/>
    </source>
</evidence>
<evidence type="ECO:0000313" key="5">
    <source>
        <dbReference type="EMBL" id="AAU26698.1"/>
    </source>
</evidence>
<keyword evidence="3" id="KW-0862">Zinc</keyword>
<dbReference type="AlphaFoldDB" id="Q5ZXX2"/>
<evidence type="ECO:0000313" key="6">
    <source>
        <dbReference type="Proteomes" id="UP000000609"/>
    </source>
</evidence>
<dbReference type="GO" id="GO:0002161">
    <property type="term" value="F:aminoacyl-tRNA deacylase activity"/>
    <property type="evidence" value="ECO:0007669"/>
    <property type="project" value="UniProtKB-ARBA"/>
</dbReference>
<keyword evidence="5" id="KW-0030">Aminoacyl-tRNA synthetase</keyword>
<dbReference type="eggNOG" id="COG2872">
    <property type="taxonomic scope" value="Bacteria"/>
</dbReference>
<evidence type="ECO:0000259" key="4">
    <source>
        <dbReference type="SMART" id="SM00863"/>
    </source>
</evidence>
<dbReference type="Gene3D" id="3.30.980.10">
    <property type="entry name" value="Threonyl-trna Synthetase, Chain A, domain 2"/>
    <property type="match status" value="1"/>
</dbReference>
<sequence>MGFVTHSILCLMRQFAYCINSYQNKSLCSPRAYEKDFIDGSVAMEKIFWSNPYQHTLDTKIISINGNEILLEKTIAFSFSGGQESDRAFINGLEVLSSRIDGNLIYYTLPDDHNLAPNDVITMTIDWPRRHRLMRLHFAAELILELVTRTSMLEKVGAHISESKARIDFKANFNISSIFSQLLDEYNAIIRQDLVIYKGYHDVTNQRRFWKIDGFAEVPCGGTHVHSTSEVGFIRLKRSHPGKSIERIEITLMDDSR</sequence>
<dbReference type="PaxDb" id="272624-lpg0609"/>
<dbReference type="GO" id="GO:0005524">
    <property type="term" value="F:ATP binding"/>
    <property type="evidence" value="ECO:0007669"/>
    <property type="project" value="InterPro"/>
</dbReference>
<keyword evidence="5" id="KW-0436">Ligase</keyword>
<dbReference type="HOGENOM" id="CLU_004485_3_2_6"/>
<dbReference type="InterPro" id="IPR018163">
    <property type="entry name" value="Thr/Ala-tRNA-synth_IIc_edit"/>
</dbReference>
<dbReference type="SUPFAM" id="SSF50447">
    <property type="entry name" value="Translation proteins"/>
    <property type="match status" value="1"/>
</dbReference>
<gene>
    <name evidence="5" type="primary">alaS</name>
    <name evidence="5" type="ordered locus">lpg0609</name>
</gene>
<comment type="cofactor">
    <cofactor evidence="1">
        <name>Zn(2+)</name>
        <dbReference type="ChEBI" id="CHEBI:29105"/>
    </cofactor>
</comment>
<dbReference type="GO" id="GO:0043039">
    <property type="term" value="P:tRNA aminoacylation"/>
    <property type="evidence" value="ECO:0007669"/>
    <property type="project" value="InterPro"/>
</dbReference>
<evidence type="ECO:0000256" key="2">
    <source>
        <dbReference type="ARBA" id="ARBA00022723"/>
    </source>
</evidence>
<protein>
    <submittedName>
        <fullName evidence="5">Alanyl tRNA synthetase</fullName>
    </submittedName>
</protein>